<sequence length="38" mass="4223">MFMNVYSVMNATEYDCQYVGTCCVVLQCGIQVALLALK</sequence>
<organism evidence="1">
    <name type="scientific">Anguilla anguilla</name>
    <name type="common">European freshwater eel</name>
    <name type="synonym">Muraena anguilla</name>
    <dbReference type="NCBI Taxonomy" id="7936"/>
    <lineage>
        <taxon>Eukaryota</taxon>
        <taxon>Metazoa</taxon>
        <taxon>Chordata</taxon>
        <taxon>Craniata</taxon>
        <taxon>Vertebrata</taxon>
        <taxon>Euteleostomi</taxon>
        <taxon>Actinopterygii</taxon>
        <taxon>Neopterygii</taxon>
        <taxon>Teleostei</taxon>
        <taxon>Anguilliformes</taxon>
        <taxon>Anguillidae</taxon>
        <taxon>Anguilla</taxon>
    </lineage>
</organism>
<reference evidence="1" key="2">
    <citation type="journal article" date="2015" name="Fish Shellfish Immunol.">
        <title>Early steps in the European eel (Anguilla anguilla)-Vibrio vulnificus interaction in the gills: Role of the RtxA13 toxin.</title>
        <authorList>
            <person name="Callol A."/>
            <person name="Pajuelo D."/>
            <person name="Ebbesson L."/>
            <person name="Teles M."/>
            <person name="MacKenzie S."/>
            <person name="Amaro C."/>
        </authorList>
    </citation>
    <scope>NUCLEOTIDE SEQUENCE</scope>
</reference>
<proteinExistence type="predicted"/>
<dbReference type="AlphaFoldDB" id="A0A0E9S9C4"/>
<accession>A0A0E9S9C4</accession>
<evidence type="ECO:0000313" key="1">
    <source>
        <dbReference type="EMBL" id="JAH37866.1"/>
    </source>
</evidence>
<name>A0A0E9S9C4_ANGAN</name>
<reference evidence="1" key="1">
    <citation type="submission" date="2014-11" db="EMBL/GenBank/DDBJ databases">
        <authorList>
            <person name="Amaro Gonzalez C."/>
        </authorList>
    </citation>
    <scope>NUCLEOTIDE SEQUENCE</scope>
</reference>
<dbReference type="EMBL" id="GBXM01070711">
    <property type="protein sequence ID" value="JAH37866.1"/>
    <property type="molecule type" value="Transcribed_RNA"/>
</dbReference>
<protein>
    <submittedName>
        <fullName evidence="1">Uncharacterized protein</fullName>
    </submittedName>
</protein>